<evidence type="ECO:0000313" key="3">
    <source>
        <dbReference type="Proteomes" id="UP000652761"/>
    </source>
</evidence>
<organism evidence="2 3">
    <name type="scientific">Colocasia esculenta</name>
    <name type="common">Wild taro</name>
    <name type="synonym">Arum esculentum</name>
    <dbReference type="NCBI Taxonomy" id="4460"/>
    <lineage>
        <taxon>Eukaryota</taxon>
        <taxon>Viridiplantae</taxon>
        <taxon>Streptophyta</taxon>
        <taxon>Embryophyta</taxon>
        <taxon>Tracheophyta</taxon>
        <taxon>Spermatophyta</taxon>
        <taxon>Magnoliopsida</taxon>
        <taxon>Liliopsida</taxon>
        <taxon>Araceae</taxon>
        <taxon>Aroideae</taxon>
        <taxon>Colocasieae</taxon>
        <taxon>Colocasia</taxon>
    </lineage>
</organism>
<dbReference type="EMBL" id="NMUH01005262">
    <property type="protein sequence ID" value="MQM12287.1"/>
    <property type="molecule type" value="Genomic_DNA"/>
</dbReference>
<gene>
    <name evidence="2" type="ORF">Taro_045205</name>
</gene>
<name>A0A843WW13_COLES</name>
<evidence type="ECO:0000256" key="1">
    <source>
        <dbReference type="SAM" id="Phobius"/>
    </source>
</evidence>
<keyword evidence="3" id="KW-1185">Reference proteome</keyword>
<keyword evidence="1" id="KW-0812">Transmembrane</keyword>
<protein>
    <submittedName>
        <fullName evidence="2">Uncharacterized protein</fullName>
    </submittedName>
</protein>
<keyword evidence="1" id="KW-0472">Membrane</keyword>
<keyword evidence="1" id="KW-1133">Transmembrane helix</keyword>
<evidence type="ECO:0000313" key="2">
    <source>
        <dbReference type="EMBL" id="MQM12287.1"/>
    </source>
</evidence>
<dbReference type="AlphaFoldDB" id="A0A843WW13"/>
<sequence>MCGMAMVAHLRKRLRHRTARTTMVIVSSPDLMVGPLEQLTSLSVEDGREVNGGGPGSCEGDRGSCGCYSGEEEGDLFPLSLLSEELSRETSVPRLIAPSPGGDADYPLALAIPTLPLKSEGLRVAWEQVEEAFQGEEVSRDQTVDLDFITMRLLDRQDGHCQFIVFASWSPSPFDCDGTIERSCQVSANLYPFWVLLLFSVSQGLFSHFLIFNRDSCHFLAIPKPRMASHKVFLQAPAAMIRELKTWPMYFCRFLAFPDLLPLADIFGFFPSFLDSPE</sequence>
<dbReference type="Proteomes" id="UP000652761">
    <property type="component" value="Unassembled WGS sequence"/>
</dbReference>
<accession>A0A843WW13</accession>
<reference evidence="2" key="1">
    <citation type="submission" date="2017-07" db="EMBL/GenBank/DDBJ databases">
        <title>Taro Niue Genome Assembly and Annotation.</title>
        <authorList>
            <person name="Atibalentja N."/>
            <person name="Keating K."/>
            <person name="Fields C.J."/>
        </authorList>
    </citation>
    <scope>NUCLEOTIDE SEQUENCE</scope>
    <source>
        <strain evidence="2">Niue_2</strain>
        <tissue evidence="2">Leaf</tissue>
    </source>
</reference>
<feature type="transmembrane region" description="Helical" evidence="1">
    <location>
        <begin position="191"/>
        <end position="212"/>
    </location>
</feature>
<comment type="caution">
    <text evidence="2">The sequence shown here is derived from an EMBL/GenBank/DDBJ whole genome shotgun (WGS) entry which is preliminary data.</text>
</comment>
<proteinExistence type="predicted"/>